<gene>
    <name evidence="1" type="ORF">C4E15_18295</name>
</gene>
<accession>A0A2S5GNI0</accession>
<organism evidence="1 2">
    <name type="scientific">Achromobacter spanius</name>
    <dbReference type="NCBI Taxonomy" id="217203"/>
    <lineage>
        <taxon>Bacteria</taxon>
        <taxon>Pseudomonadati</taxon>
        <taxon>Pseudomonadota</taxon>
        <taxon>Betaproteobacteria</taxon>
        <taxon>Burkholderiales</taxon>
        <taxon>Alcaligenaceae</taxon>
        <taxon>Achromobacter</taxon>
    </lineage>
</organism>
<dbReference type="OrthoDB" id="8998246at2"/>
<dbReference type="Proteomes" id="UP000239990">
    <property type="component" value="Unassembled WGS sequence"/>
</dbReference>
<name>A0A2S5GNI0_9BURK</name>
<proteinExistence type="predicted"/>
<sequence>MSGRAMMTRRQLLAGPGRGLGLGLGLGLRLSWGLRLGLGGLLLAPLRALAAIDRKPIIRQVFATPIEAIPITAQHAALIRLLRVQWMPIESGAPGIDFEQPLLGGPDTLAAARRALKTSDDALAIQRLAEVCRVVPGFVTSAGKLAPGRYTVPAEMKDTFDFPQSGVDAQGGFRLRAEHLTVLRAAVWREAGPQELQAVLREGDRFWPMPMIDGKRPYGDASFYQIDMARLLDEPYPLNARGTAITEAAKDARLKNLHYETLAALQVFLGHAVVRKATR</sequence>
<comment type="caution">
    <text evidence="1">The sequence shown here is derived from an EMBL/GenBank/DDBJ whole genome shotgun (WGS) entry which is preliminary data.</text>
</comment>
<dbReference type="EMBL" id="PREU01000008">
    <property type="protein sequence ID" value="PPA74652.1"/>
    <property type="molecule type" value="Genomic_DNA"/>
</dbReference>
<dbReference type="AlphaFoldDB" id="A0A2S5GNI0"/>
<evidence type="ECO:0000313" key="2">
    <source>
        <dbReference type="Proteomes" id="UP000239990"/>
    </source>
</evidence>
<evidence type="ECO:0000313" key="1">
    <source>
        <dbReference type="EMBL" id="PPA74652.1"/>
    </source>
</evidence>
<dbReference type="RefSeq" id="WP_104144519.1">
    <property type="nucleotide sequence ID" value="NZ_PREU01000008.1"/>
</dbReference>
<protein>
    <submittedName>
        <fullName evidence="1">Uncharacterized protein</fullName>
    </submittedName>
</protein>
<reference evidence="1 2" key="1">
    <citation type="submission" date="2018-02" db="EMBL/GenBank/DDBJ databases">
        <title>Draft Genome of Achromobacter spanius stain 6.</title>
        <authorList>
            <person name="Gunasekera T.S."/>
            <person name="Radwan O."/>
            <person name="Ruiz O.N."/>
        </authorList>
    </citation>
    <scope>NUCLEOTIDE SEQUENCE [LARGE SCALE GENOMIC DNA]</scope>
    <source>
        <strain evidence="1 2">6</strain>
    </source>
</reference>